<dbReference type="GO" id="GO:0140664">
    <property type="term" value="F:ATP-dependent DNA damage sensor activity"/>
    <property type="evidence" value="ECO:0007669"/>
    <property type="project" value="InterPro"/>
</dbReference>
<keyword evidence="4" id="KW-1185">Reference proteome</keyword>
<protein>
    <recommendedName>
        <fullName evidence="5">DNA mismatch repair protein MutS</fullName>
    </recommendedName>
</protein>
<dbReference type="Gene3D" id="3.40.1170.10">
    <property type="entry name" value="DNA repair protein MutS, domain I"/>
    <property type="match status" value="1"/>
</dbReference>
<dbReference type="PANTHER" id="PTHR11361">
    <property type="entry name" value="DNA MISMATCH REPAIR PROTEIN MUTS FAMILY MEMBER"/>
    <property type="match status" value="1"/>
</dbReference>
<organism evidence="3 4">
    <name type="scientific">Potamilus streckersoni</name>
    <dbReference type="NCBI Taxonomy" id="2493646"/>
    <lineage>
        <taxon>Eukaryota</taxon>
        <taxon>Metazoa</taxon>
        <taxon>Spiralia</taxon>
        <taxon>Lophotrochozoa</taxon>
        <taxon>Mollusca</taxon>
        <taxon>Bivalvia</taxon>
        <taxon>Autobranchia</taxon>
        <taxon>Heteroconchia</taxon>
        <taxon>Palaeoheterodonta</taxon>
        <taxon>Unionida</taxon>
        <taxon>Unionoidea</taxon>
        <taxon>Unionidae</taxon>
        <taxon>Ambleminae</taxon>
        <taxon>Lampsilini</taxon>
        <taxon>Potamilus</taxon>
    </lineage>
</organism>
<accession>A0AAE0WA73</accession>
<dbReference type="Gene3D" id="6.10.140.80">
    <property type="match status" value="1"/>
</dbReference>
<dbReference type="Gene3D" id="3.30.420.110">
    <property type="entry name" value="MutS, connector domain"/>
    <property type="match status" value="1"/>
</dbReference>
<evidence type="ECO:0000259" key="2">
    <source>
        <dbReference type="Pfam" id="PF05188"/>
    </source>
</evidence>
<dbReference type="PANTHER" id="PTHR11361:SF34">
    <property type="entry name" value="DNA MISMATCH REPAIR PROTEIN MSH1, MITOCHONDRIAL"/>
    <property type="match status" value="1"/>
</dbReference>
<evidence type="ECO:0000313" key="3">
    <source>
        <dbReference type="EMBL" id="KAK3606794.1"/>
    </source>
</evidence>
<dbReference type="Proteomes" id="UP001195483">
    <property type="component" value="Unassembled WGS sequence"/>
</dbReference>
<dbReference type="Pfam" id="PF05188">
    <property type="entry name" value="MutS_II"/>
    <property type="match status" value="1"/>
</dbReference>
<dbReference type="InterPro" id="IPR007860">
    <property type="entry name" value="DNA_mmatch_repair_MutS_con_dom"/>
</dbReference>
<evidence type="ECO:0000259" key="1">
    <source>
        <dbReference type="Pfam" id="PF01624"/>
    </source>
</evidence>
<comment type="caution">
    <text evidence="3">The sequence shown here is derived from an EMBL/GenBank/DDBJ whole genome shotgun (WGS) entry which is preliminary data.</text>
</comment>
<evidence type="ECO:0008006" key="5">
    <source>
        <dbReference type="Google" id="ProtNLM"/>
    </source>
</evidence>
<name>A0AAE0WA73_9BIVA</name>
<dbReference type="InterPro" id="IPR045076">
    <property type="entry name" value="MutS"/>
</dbReference>
<dbReference type="SUPFAM" id="SSF55271">
    <property type="entry name" value="DNA repair protein MutS, domain I"/>
    <property type="match status" value="1"/>
</dbReference>
<gene>
    <name evidence="3" type="ORF">CHS0354_018388</name>
</gene>
<reference evidence="3" key="3">
    <citation type="submission" date="2023-05" db="EMBL/GenBank/DDBJ databases">
        <authorList>
            <person name="Smith C.H."/>
        </authorList>
    </citation>
    <scope>NUCLEOTIDE SEQUENCE</scope>
    <source>
        <strain evidence="3">CHS0354</strain>
        <tissue evidence="3">Mantle</tissue>
    </source>
</reference>
<dbReference type="SUPFAM" id="SSF53150">
    <property type="entry name" value="DNA repair protein MutS, domain II"/>
    <property type="match status" value="1"/>
</dbReference>
<reference evidence="3" key="2">
    <citation type="journal article" date="2021" name="Genome Biol. Evol.">
        <title>Developing a high-quality reference genome for a parasitic bivalve with doubly uniparental inheritance (Bivalvia: Unionida).</title>
        <authorList>
            <person name="Smith C.H."/>
        </authorList>
    </citation>
    <scope>NUCLEOTIDE SEQUENCE</scope>
    <source>
        <strain evidence="3">CHS0354</strain>
        <tissue evidence="3">Mantle</tissue>
    </source>
</reference>
<dbReference type="GO" id="GO:0030983">
    <property type="term" value="F:mismatched DNA binding"/>
    <property type="evidence" value="ECO:0007669"/>
    <property type="project" value="InterPro"/>
</dbReference>
<feature type="domain" description="DNA mismatch repair protein MutS connector" evidence="2">
    <location>
        <begin position="114"/>
        <end position="257"/>
    </location>
</feature>
<dbReference type="InterPro" id="IPR007695">
    <property type="entry name" value="DNA_mismatch_repair_MutS-lik_N"/>
</dbReference>
<sequence>MKQYASFKQEHPDKMLLFRMGDFYEMFGEDAVRAADILKIQLTSREKNTENPLPMAGIPAHAAERYMFRLIGAGLKLAIEDSSLSKGIVKRGITRILTPGTVLEDNEANTGVNNYICAVDRDRQNHTALTFCDCSTGETETAVLPPDGDPEYLLSLLSLYRPSEVLMRPLPASKSEWQAPLKSHLEQIGTRGGYPVTVDFPDAYYFDEQACRKRLSEHFNVNTLSVFGIPDTPAAYTSAGALLYYLQETQREVPRHIIRLKPIAREGCMVLDDTTLKNLEIFYNISSASDEGTLFKVLNKTGTGMGRAG</sequence>
<dbReference type="GO" id="GO:0005524">
    <property type="term" value="F:ATP binding"/>
    <property type="evidence" value="ECO:0007669"/>
    <property type="project" value="InterPro"/>
</dbReference>
<proteinExistence type="predicted"/>
<dbReference type="InterPro" id="IPR036678">
    <property type="entry name" value="MutS_con_dom_sf"/>
</dbReference>
<dbReference type="Pfam" id="PF01624">
    <property type="entry name" value="MutS_I"/>
    <property type="match status" value="1"/>
</dbReference>
<dbReference type="AlphaFoldDB" id="A0AAE0WA73"/>
<dbReference type="InterPro" id="IPR016151">
    <property type="entry name" value="DNA_mismatch_repair_MutS_N"/>
</dbReference>
<feature type="domain" description="DNA mismatch repair protein MutS-like N-terminal" evidence="1">
    <location>
        <begin position="1"/>
        <end position="105"/>
    </location>
</feature>
<dbReference type="GO" id="GO:0005829">
    <property type="term" value="C:cytosol"/>
    <property type="evidence" value="ECO:0007669"/>
    <property type="project" value="TreeGrafter"/>
</dbReference>
<dbReference type="EMBL" id="JAEAOA010001141">
    <property type="protein sequence ID" value="KAK3606794.1"/>
    <property type="molecule type" value="Genomic_DNA"/>
</dbReference>
<reference evidence="3" key="1">
    <citation type="journal article" date="2021" name="Genome Biol. Evol.">
        <title>A High-Quality Reference Genome for a Parasitic Bivalve with Doubly Uniparental Inheritance (Bivalvia: Unionida).</title>
        <authorList>
            <person name="Smith C.H."/>
        </authorList>
    </citation>
    <scope>NUCLEOTIDE SEQUENCE</scope>
    <source>
        <strain evidence="3">CHS0354</strain>
    </source>
</reference>
<dbReference type="GO" id="GO:0006298">
    <property type="term" value="P:mismatch repair"/>
    <property type="evidence" value="ECO:0007669"/>
    <property type="project" value="InterPro"/>
</dbReference>
<evidence type="ECO:0000313" key="4">
    <source>
        <dbReference type="Proteomes" id="UP001195483"/>
    </source>
</evidence>